<dbReference type="InterPro" id="IPR011453">
    <property type="entry name" value="DUF1559"/>
</dbReference>
<dbReference type="InterPro" id="IPR027558">
    <property type="entry name" value="Pre_pil_HX9DG_C"/>
</dbReference>
<sequence>MSRWRKTVGFTLIELLVVIAIIGVLVAILLPAAQSARESARRMSCSNNLRQIGLALHNYESAYKKLPVGWSIYSRPPIAPISVNGLFISLAPYFEKGDLVPGYDEIKGCYHPDNQEIVQKTIPTLACPSNPEADQLVELEGLGVLHPNMRGAITDYFGVRDVHDSTYRREKGIMQEIWGLSNPPDGHYRGFQDVMDGLSTTIFLVEKAGGDSLWHRGRYVGEQPYAYSAWAGPNGAQFYSVVCDSNPLSPFPSGQDFLNCRNNHTPYSFHPGGLHILNCDGSVHFITESMDFDTWWRLARHDDREVVTEEF</sequence>
<dbReference type="PANTHER" id="PTHR30093:SF2">
    <property type="entry name" value="TYPE II SECRETION SYSTEM PROTEIN H"/>
    <property type="match status" value="1"/>
</dbReference>
<dbReference type="RefSeq" id="WP_289167073.1">
    <property type="nucleotide sequence ID" value="NZ_JASZZN010000030.1"/>
</dbReference>
<dbReference type="EMBL" id="JASZZN010000030">
    <property type="protein sequence ID" value="MDM4019038.1"/>
    <property type="molecule type" value="Genomic_DNA"/>
</dbReference>
<proteinExistence type="predicted"/>
<dbReference type="InterPro" id="IPR045584">
    <property type="entry name" value="Pilin-like"/>
</dbReference>
<dbReference type="InterPro" id="IPR012902">
    <property type="entry name" value="N_methyl_site"/>
</dbReference>
<comment type="caution">
    <text evidence="3">The sequence shown here is derived from an EMBL/GenBank/DDBJ whole genome shotgun (WGS) entry which is preliminary data.</text>
</comment>
<dbReference type="NCBIfam" id="TIGR04294">
    <property type="entry name" value="pre_pil_HX9DG"/>
    <property type="match status" value="1"/>
</dbReference>
<dbReference type="Pfam" id="PF07596">
    <property type="entry name" value="SBP_bac_10"/>
    <property type="match status" value="1"/>
</dbReference>
<keyword evidence="4" id="KW-1185">Reference proteome</keyword>
<protein>
    <submittedName>
        <fullName evidence="3">DUF1559 domain-containing protein</fullName>
    </submittedName>
</protein>
<feature type="transmembrane region" description="Helical" evidence="1">
    <location>
        <begin position="12"/>
        <end position="33"/>
    </location>
</feature>
<dbReference type="Gene3D" id="3.30.700.10">
    <property type="entry name" value="Glycoprotein, Type 4 Pilin"/>
    <property type="match status" value="1"/>
</dbReference>
<dbReference type="SUPFAM" id="SSF54523">
    <property type="entry name" value="Pili subunits"/>
    <property type="match status" value="1"/>
</dbReference>
<feature type="domain" description="DUF1559" evidence="2">
    <location>
        <begin position="34"/>
        <end position="292"/>
    </location>
</feature>
<dbReference type="NCBIfam" id="TIGR02532">
    <property type="entry name" value="IV_pilin_GFxxxE"/>
    <property type="match status" value="1"/>
</dbReference>
<name>A0ABT7PRB1_9BACT</name>
<evidence type="ECO:0000313" key="4">
    <source>
        <dbReference type="Proteomes" id="UP001239462"/>
    </source>
</evidence>
<evidence type="ECO:0000256" key="1">
    <source>
        <dbReference type="SAM" id="Phobius"/>
    </source>
</evidence>
<keyword evidence="1" id="KW-0472">Membrane</keyword>
<dbReference type="Pfam" id="PF07963">
    <property type="entry name" value="N_methyl"/>
    <property type="match status" value="1"/>
</dbReference>
<evidence type="ECO:0000259" key="2">
    <source>
        <dbReference type="Pfam" id="PF07596"/>
    </source>
</evidence>
<reference evidence="3 4" key="1">
    <citation type="submission" date="2023-06" db="EMBL/GenBank/DDBJ databases">
        <title>Roseiconus lacunae JC819 isolated from Gulf of Mannar region, Tamil Nadu.</title>
        <authorList>
            <person name="Pk S."/>
            <person name="Ch S."/>
            <person name="Ch V.R."/>
        </authorList>
    </citation>
    <scope>NUCLEOTIDE SEQUENCE [LARGE SCALE GENOMIC DNA]</scope>
    <source>
        <strain evidence="3 4">JC819</strain>
    </source>
</reference>
<keyword evidence="1" id="KW-0812">Transmembrane</keyword>
<evidence type="ECO:0000313" key="3">
    <source>
        <dbReference type="EMBL" id="MDM4019038.1"/>
    </source>
</evidence>
<organism evidence="3 4">
    <name type="scientific">Roseiconus lacunae</name>
    <dbReference type="NCBI Taxonomy" id="2605694"/>
    <lineage>
        <taxon>Bacteria</taxon>
        <taxon>Pseudomonadati</taxon>
        <taxon>Planctomycetota</taxon>
        <taxon>Planctomycetia</taxon>
        <taxon>Pirellulales</taxon>
        <taxon>Pirellulaceae</taxon>
        <taxon>Roseiconus</taxon>
    </lineage>
</organism>
<keyword evidence="1" id="KW-1133">Transmembrane helix</keyword>
<dbReference type="PANTHER" id="PTHR30093">
    <property type="entry name" value="GENERAL SECRETION PATHWAY PROTEIN G"/>
    <property type="match status" value="1"/>
</dbReference>
<accession>A0ABT7PRB1</accession>
<dbReference type="Proteomes" id="UP001239462">
    <property type="component" value="Unassembled WGS sequence"/>
</dbReference>
<gene>
    <name evidence="3" type="ORF">QTN89_26530</name>
</gene>